<feature type="transmembrane region" description="Helical" evidence="1">
    <location>
        <begin position="189"/>
        <end position="211"/>
    </location>
</feature>
<reference evidence="3" key="1">
    <citation type="submission" date="2017-04" db="EMBL/GenBank/DDBJ databases">
        <authorList>
            <person name="Varghese N."/>
            <person name="Submissions S."/>
        </authorList>
    </citation>
    <scope>NUCLEOTIDE SEQUENCE [LARGE SCALE GENOMIC DNA]</scope>
</reference>
<dbReference type="Pfam" id="PF14102">
    <property type="entry name" value="Caps_synth_CapC"/>
    <property type="match status" value="2"/>
</dbReference>
<dbReference type="GO" id="GO:0016020">
    <property type="term" value="C:membrane"/>
    <property type="evidence" value="ECO:0007669"/>
    <property type="project" value="InterPro"/>
</dbReference>
<evidence type="ECO:0000313" key="3">
    <source>
        <dbReference type="Proteomes" id="UP000194420"/>
    </source>
</evidence>
<proteinExistence type="predicted"/>
<dbReference type="AlphaFoldDB" id="A0A1Y6EQH3"/>
<feature type="transmembrane region" description="Helical" evidence="1">
    <location>
        <begin position="280"/>
        <end position="298"/>
    </location>
</feature>
<feature type="transmembrane region" description="Helical" evidence="1">
    <location>
        <begin position="158"/>
        <end position="177"/>
    </location>
</feature>
<keyword evidence="1" id="KW-0812">Transmembrane</keyword>
<dbReference type="OrthoDB" id="7877092at2"/>
<feature type="transmembrane region" description="Helical" evidence="1">
    <location>
        <begin position="247"/>
        <end position="268"/>
    </location>
</feature>
<dbReference type="EMBL" id="FXWG01000001">
    <property type="protein sequence ID" value="SMQ64529.1"/>
    <property type="molecule type" value="Genomic_DNA"/>
</dbReference>
<accession>A0A1Y6EQH3</accession>
<keyword evidence="3" id="KW-1185">Reference proteome</keyword>
<feature type="transmembrane region" description="Helical" evidence="1">
    <location>
        <begin position="54"/>
        <end position="74"/>
    </location>
</feature>
<organism evidence="2 3">
    <name type="scientific">Altererythrobacter xiamenensis</name>
    <dbReference type="NCBI Taxonomy" id="1316679"/>
    <lineage>
        <taxon>Bacteria</taxon>
        <taxon>Pseudomonadati</taxon>
        <taxon>Pseudomonadota</taxon>
        <taxon>Alphaproteobacteria</taxon>
        <taxon>Sphingomonadales</taxon>
        <taxon>Erythrobacteraceae</taxon>
        <taxon>Altererythrobacter</taxon>
    </lineage>
</organism>
<dbReference type="RefSeq" id="WP_086436886.1">
    <property type="nucleotide sequence ID" value="NZ_FXWG01000001.1"/>
</dbReference>
<keyword evidence="1" id="KW-0472">Membrane</keyword>
<dbReference type="Proteomes" id="UP000194420">
    <property type="component" value="Unassembled WGS sequence"/>
</dbReference>
<evidence type="ECO:0000256" key="1">
    <source>
        <dbReference type="SAM" id="Phobius"/>
    </source>
</evidence>
<keyword evidence="1" id="KW-1133">Transmembrane helix</keyword>
<feature type="transmembrane region" description="Helical" evidence="1">
    <location>
        <begin position="12"/>
        <end position="34"/>
    </location>
</feature>
<dbReference type="InterPro" id="IPR008338">
    <property type="entry name" value="Capsule_biosynth_CapC"/>
</dbReference>
<name>A0A1Y6EQH3_9SPHN</name>
<gene>
    <name evidence="2" type="ORF">SAMN06297468_1036</name>
</gene>
<protein>
    <submittedName>
        <fullName evidence="2">Capsule biosynthesis CapC</fullName>
    </submittedName>
</protein>
<dbReference type="GO" id="GO:0045227">
    <property type="term" value="P:capsule polysaccharide biosynthetic process"/>
    <property type="evidence" value="ECO:0007669"/>
    <property type="project" value="InterPro"/>
</dbReference>
<sequence>MELLPITIFPEGGLVSSIITTVWVGVFVLCFFNLRFGWVLSGLVVPGYLVPLVIVKPAAAVVIVIEAVLAYALVWLFSEKLSRGRFPSLFGRDRFMGLILASIIVRLTMDGLVLPEFAGWMEENFDRRIDWEDNLQSFGLVIISLLANQFWKPGLARGLVAAVVTIGLTWLIVRYGLMELTNFRISGVSYLYEGIASSILASPKAYIILTLTAMLASHVNVKYGWDFSGILIPALIALQWYQPSKILTSFAEAIAIYCIARLILKLPMMANVTMEGGRKLLLFFNISFAWKMAVGWLIVWQGLDVKTTDFYGFGYLLSTLIAIKAHDKNIFPRLARSTLQVSLMGAVFGNIVGFTLSAAATRTPWAAGPDASATSNSVDPRFGSLVVEAIGDAHARKVRQEAQPLTPRSAEALGDLVELFEAGAPVGAPGFDMEADGWRVVQLNGGRIAIARADGAGHELLVYDPASTRNLAIVLPDPTASVGLGTAAISLQQNQNASWLVIGAPAPASAIRSTGVVEAFANASNHPQIVIGASAEDAPSQVQFESAAAVAADIAGLRKAIPGLDVGIRVAARTGDGDRGLLALNPRSLLHIASRSAPLAPLSLARACRLPKGGEQAAGWSEVEQLAFMRYEVAAPLVAVARDDDTPFLARAAARQAGFELLGCRLAGRPHWALYSPDRAEGFVFLAKGEEPKRAVLGYRSEDSLLPLRVGAAIHRNWEGDALFVANRSDSLLRSPHSTVDVVWQEWVRQQEGIDNPLTFQLRARPKEAAGLRRSIDLVLVPDRLGEPPEGFGDLVSSMRSAGLRPVVADGSREYAGLEARPAMAMRYFNGTSGRRYAFGWLTMSEGGAK</sequence>
<evidence type="ECO:0000313" key="2">
    <source>
        <dbReference type="EMBL" id="SMQ64529.1"/>
    </source>
</evidence>
<feature type="transmembrane region" description="Helical" evidence="1">
    <location>
        <begin position="95"/>
        <end position="114"/>
    </location>
</feature>